<sequence length="175" mass="18979">MSSCFRSTIVVALMCVGLMGCSASVSGGDAATPDGIPDGAERATVAHVHDGDTLFLQPEGTHDRDEQIKVRLLGIDTPELDPEECYGVDARDELRSILPDGSAVWTLADAEPFDQYGRSLLYLWTDEGEFVNEALVAEGYARVLIYEPNTRFETKLRMSEADAENADSGLWSACA</sequence>
<feature type="chain" id="PRO_5047073741" evidence="1">
    <location>
        <begin position="28"/>
        <end position="175"/>
    </location>
</feature>
<evidence type="ECO:0000256" key="1">
    <source>
        <dbReference type="SAM" id="SignalP"/>
    </source>
</evidence>
<feature type="domain" description="TNase-like" evidence="2">
    <location>
        <begin position="39"/>
        <end position="173"/>
    </location>
</feature>
<keyword evidence="1" id="KW-0732">Signal</keyword>
<dbReference type="RefSeq" id="WP_166988392.1">
    <property type="nucleotide sequence ID" value="NZ_CP061169.1"/>
</dbReference>
<keyword evidence="4" id="KW-1185">Reference proteome</keyword>
<feature type="signal peptide" evidence="1">
    <location>
        <begin position="1"/>
        <end position="27"/>
    </location>
</feature>
<evidence type="ECO:0000313" key="3">
    <source>
        <dbReference type="EMBL" id="QPZ39212.1"/>
    </source>
</evidence>
<reference evidence="3 4" key="1">
    <citation type="submission" date="2020-12" db="EMBL/GenBank/DDBJ databases">
        <title>Microbacterium sp. HY060.</title>
        <authorList>
            <person name="Zhou J."/>
        </authorList>
    </citation>
    <scope>NUCLEOTIDE SEQUENCE [LARGE SCALE GENOMIC DNA]</scope>
    <source>
        <strain evidence="3 4">HY60</strain>
    </source>
</reference>
<dbReference type="Gene3D" id="2.40.50.90">
    <property type="match status" value="1"/>
</dbReference>
<accession>A0ABX6YLK1</accession>
<name>A0ABX6YLK1_9MICO</name>
<dbReference type="Proteomes" id="UP000662814">
    <property type="component" value="Chromosome"/>
</dbReference>
<organism evidence="3 4">
    <name type="scientific">Paramicrobacterium chengjingii</name>
    <dbReference type="NCBI Taxonomy" id="2769067"/>
    <lineage>
        <taxon>Bacteria</taxon>
        <taxon>Bacillati</taxon>
        <taxon>Actinomycetota</taxon>
        <taxon>Actinomycetes</taxon>
        <taxon>Micrococcales</taxon>
        <taxon>Microbacteriaceae</taxon>
        <taxon>Paramicrobacterium</taxon>
    </lineage>
</organism>
<proteinExistence type="predicted"/>
<dbReference type="PROSITE" id="PS50830">
    <property type="entry name" value="TNASE_3"/>
    <property type="match status" value="1"/>
</dbReference>
<gene>
    <name evidence="3" type="ORF">HCR76_03860</name>
</gene>
<dbReference type="SMART" id="SM00318">
    <property type="entry name" value="SNc"/>
    <property type="match status" value="1"/>
</dbReference>
<dbReference type="InterPro" id="IPR016071">
    <property type="entry name" value="Staphylococal_nuclease_OB-fold"/>
</dbReference>
<dbReference type="SUPFAM" id="SSF50199">
    <property type="entry name" value="Staphylococcal nuclease"/>
    <property type="match status" value="1"/>
</dbReference>
<evidence type="ECO:0000313" key="4">
    <source>
        <dbReference type="Proteomes" id="UP000662814"/>
    </source>
</evidence>
<dbReference type="EMBL" id="CP061169">
    <property type="protein sequence ID" value="QPZ39212.1"/>
    <property type="molecule type" value="Genomic_DNA"/>
</dbReference>
<evidence type="ECO:0000259" key="2">
    <source>
        <dbReference type="PROSITE" id="PS50830"/>
    </source>
</evidence>
<dbReference type="InterPro" id="IPR035437">
    <property type="entry name" value="SNase_OB-fold_sf"/>
</dbReference>
<dbReference type="PROSITE" id="PS51257">
    <property type="entry name" value="PROKAR_LIPOPROTEIN"/>
    <property type="match status" value="1"/>
</dbReference>
<dbReference type="Pfam" id="PF00565">
    <property type="entry name" value="SNase"/>
    <property type="match status" value="1"/>
</dbReference>
<protein>
    <submittedName>
        <fullName evidence="3">Thermonuclease family protein</fullName>
    </submittedName>
</protein>